<organism evidence="3 4">
    <name type="scientific">Tetradesmus obliquus</name>
    <name type="common">Green alga</name>
    <name type="synonym">Acutodesmus obliquus</name>
    <dbReference type="NCBI Taxonomy" id="3088"/>
    <lineage>
        <taxon>Eukaryota</taxon>
        <taxon>Viridiplantae</taxon>
        <taxon>Chlorophyta</taxon>
        <taxon>core chlorophytes</taxon>
        <taxon>Chlorophyceae</taxon>
        <taxon>CS clade</taxon>
        <taxon>Sphaeropleales</taxon>
        <taxon>Scenedesmaceae</taxon>
        <taxon>Tetradesmus</taxon>
    </lineage>
</organism>
<name>A0A383WPY6_TETOB</name>
<evidence type="ECO:0000256" key="1">
    <source>
        <dbReference type="SAM" id="MobiDB-lite"/>
    </source>
</evidence>
<evidence type="ECO:0000313" key="3">
    <source>
        <dbReference type="EMBL" id="SZX79249.1"/>
    </source>
</evidence>
<feature type="compositionally biased region" description="Low complexity" evidence="1">
    <location>
        <begin position="91"/>
        <end position="117"/>
    </location>
</feature>
<dbReference type="Proteomes" id="UP000256970">
    <property type="component" value="Unassembled WGS sequence"/>
</dbReference>
<evidence type="ECO:0000256" key="2">
    <source>
        <dbReference type="SAM" id="Phobius"/>
    </source>
</evidence>
<dbReference type="AlphaFoldDB" id="A0A383WPY6"/>
<protein>
    <submittedName>
        <fullName evidence="3">Uncharacterized protein</fullName>
    </submittedName>
</protein>
<reference evidence="3 4" key="1">
    <citation type="submission" date="2016-10" db="EMBL/GenBank/DDBJ databases">
        <authorList>
            <person name="Cai Z."/>
        </authorList>
    </citation>
    <scope>NUCLEOTIDE SEQUENCE [LARGE SCALE GENOMIC DNA]</scope>
</reference>
<feature type="region of interest" description="Disordered" evidence="1">
    <location>
        <begin position="78"/>
        <end position="156"/>
    </location>
</feature>
<keyword evidence="2" id="KW-0472">Membrane</keyword>
<sequence length="205" mass="20857">MAAGAATCPSLGSTGAGSATAAARECKPCLAKHLVSEACRPTAYTEHLTCSTSEAITHETVITIHRRLSPRTTLLHVSRSCRAPAEEDSAGKASSSSRSSSGNSDGDSNGKGSSDSGNTRAKPLPALSEQVMQFGSSSSSSSSGSSSSDSSSEGDISLSGAAAAGHLYPLSAVGGLNLLYFELAMVVILSGALPIVYVRKRRYAR</sequence>
<feature type="compositionally biased region" description="Low complexity" evidence="1">
    <location>
        <begin position="135"/>
        <end position="156"/>
    </location>
</feature>
<gene>
    <name evidence="3" type="ORF">BQ4739_LOCUS19531</name>
</gene>
<keyword evidence="4" id="KW-1185">Reference proteome</keyword>
<dbReference type="EMBL" id="FNXT01001361">
    <property type="protein sequence ID" value="SZX79249.1"/>
    <property type="molecule type" value="Genomic_DNA"/>
</dbReference>
<accession>A0A383WPY6</accession>
<evidence type="ECO:0000313" key="4">
    <source>
        <dbReference type="Proteomes" id="UP000256970"/>
    </source>
</evidence>
<proteinExistence type="predicted"/>
<keyword evidence="2" id="KW-0812">Transmembrane</keyword>
<keyword evidence="2" id="KW-1133">Transmembrane helix</keyword>
<feature type="transmembrane region" description="Helical" evidence="2">
    <location>
        <begin position="178"/>
        <end position="198"/>
    </location>
</feature>